<proteinExistence type="predicted"/>
<name>A0A9D2HBG7_9FIRM</name>
<evidence type="ECO:0000313" key="1">
    <source>
        <dbReference type="EMBL" id="HJA07354.1"/>
    </source>
</evidence>
<reference evidence="1" key="1">
    <citation type="journal article" date="2021" name="PeerJ">
        <title>Extensive microbial diversity within the chicken gut microbiome revealed by metagenomics and culture.</title>
        <authorList>
            <person name="Gilroy R."/>
            <person name="Ravi A."/>
            <person name="Getino M."/>
            <person name="Pursley I."/>
            <person name="Horton D.L."/>
            <person name="Alikhan N.F."/>
            <person name="Baker D."/>
            <person name="Gharbi K."/>
            <person name="Hall N."/>
            <person name="Watson M."/>
            <person name="Adriaenssens E.M."/>
            <person name="Foster-Nyarko E."/>
            <person name="Jarju S."/>
            <person name="Secka A."/>
            <person name="Antonio M."/>
            <person name="Oren A."/>
            <person name="Chaudhuri R.R."/>
            <person name="La Ragione R."/>
            <person name="Hildebrand F."/>
            <person name="Pallen M.J."/>
        </authorList>
    </citation>
    <scope>NUCLEOTIDE SEQUENCE</scope>
    <source>
        <strain evidence="1">ChiSjej2B20-11307</strain>
    </source>
</reference>
<dbReference type="InterPro" id="IPR021243">
    <property type="entry name" value="DUF2804"/>
</dbReference>
<organism evidence="1 2">
    <name type="scientific">Candidatus Mediterraneibacter pullicola</name>
    <dbReference type="NCBI Taxonomy" id="2838682"/>
    <lineage>
        <taxon>Bacteria</taxon>
        <taxon>Bacillati</taxon>
        <taxon>Bacillota</taxon>
        <taxon>Clostridia</taxon>
        <taxon>Lachnospirales</taxon>
        <taxon>Lachnospiraceae</taxon>
        <taxon>Mediterraneibacter</taxon>
    </lineage>
</organism>
<dbReference type="AlphaFoldDB" id="A0A9D2HBG7"/>
<sequence length="339" mass="39175">MRNHEVTAEQPLLDEKGRISEPGWARRQVWKYEREKITAPKYRIKERDYYLVMNEGYAAAFTLSDDGYMGLQSVSLLNLKERWEHTETVLTPFPMGKMKMPSSSSEGNIVYKDKRLRMEFKVEEGKRMISCDFKDFYQGKPFYCEIALDQPRMDTMAIAMPWSGKNAFYYNQKINCMPAEGYMAYDDVTYWFNPKTDYGTLDWGRGVWTYDNTWYWSSGNGTVGGRPFGFNIGYGLGDTSAATENILFYDGKGHKLDDVTFHIPEENCMKLWTFTSGDGRFEMEFEPVLDCAAGISMLALSSDQHQVFGKMSGTVVLDDGKFIELKDFMCFAQKVHSRY</sequence>
<protein>
    <submittedName>
        <fullName evidence="1">DUF2804 domain-containing protein</fullName>
    </submittedName>
</protein>
<gene>
    <name evidence="1" type="ORF">H9798_09485</name>
</gene>
<dbReference type="Pfam" id="PF10974">
    <property type="entry name" value="DUF2804"/>
    <property type="match status" value="1"/>
</dbReference>
<evidence type="ECO:0000313" key="2">
    <source>
        <dbReference type="Proteomes" id="UP000824223"/>
    </source>
</evidence>
<reference evidence="1" key="2">
    <citation type="submission" date="2021-04" db="EMBL/GenBank/DDBJ databases">
        <authorList>
            <person name="Gilroy R."/>
        </authorList>
    </citation>
    <scope>NUCLEOTIDE SEQUENCE</scope>
    <source>
        <strain evidence="1">ChiSjej2B20-11307</strain>
    </source>
</reference>
<dbReference type="Proteomes" id="UP000824223">
    <property type="component" value="Unassembled WGS sequence"/>
</dbReference>
<dbReference type="PANTHER" id="PTHR35868">
    <property type="entry name" value="DUF2804 DOMAIN-CONTAINING PROTEIN-RELATED"/>
    <property type="match status" value="1"/>
</dbReference>
<dbReference type="PANTHER" id="PTHR35868:SF3">
    <property type="entry name" value="DUF2804 DOMAIN-CONTAINING PROTEIN"/>
    <property type="match status" value="1"/>
</dbReference>
<accession>A0A9D2HBG7</accession>
<comment type="caution">
    <text evidence="1">The sequence shown here is derived from an EMBL/GenBank/DDBJ whole genome shotgun (WGS) entry which is preliminary data.</text>
</comment>
<dbReference type="EMBL" id="DXAK01000045">
    <property type="protein sequence ID" value="HJA07354.1"/>
    <property type="molecule type" value="Genomic_DNA"/>
</dbReference>